<protein>
    <submittedName>
        <fullName evidence="3">Uncharacterized protein</fullName>
    </submittedName>
</protein>
<gene>
    <name evidence="3" type="ORF">SeMB42_g02530</name>
</gene>
<feature type="compositionally biased region" description="Basic and acidic residues" evidence="1">
    <location>
        <begin position="209"/>
        <end position="221"/>
    </location>
</feature>
<keyword evidence="4" id="KW-1185">Reference proteome</keyword>
<feature type="region of interest" description="Disordered" evidence="1">
    <location>
        <begin position="426"/>
        <end position="445"/>
    </location>
</feature>
<keyword evidence="2" id="KW-0732">Signal</keyword>
<name>A0A507DFQ0_9FUNG</name>
<evidence type="ECO:0000256" key="1">
    <source>
        <dbReference type="SAM" id="MobiDB-lite"/>
    </source>
</evidence>
<dbReference type="AlphaFoldDB" id="A0A507DFQ0"/>
<feature type="compositionally biased region" description="Basic and acidic residues" evidence="1">
    <location>
        <begin position="107"/>
        <end position="127"/>
    </location>
</feature>
<sequence>MKVVILWAMFMAFMDAVVSHPESTTTSATQTKRSKSDTFSFSELWKLLVCAPPQLKRNVNPTQRMAPPSRSYSRNIAIDLSRSRFHVPTLLCGPLKLHQPQPQPQPSEKEMKEALRKTYEEKREKERAARRRRSPPLDLSNTARRHKCDSTFDFDGSLPLNIEFNPFFSSDVSQSARGKFERISGHDSSSPSSDESTKSLEVDNAESDDSLRTRLAGERGRTAGVRALPRWGSRRSSSTSTTERSKSNLSRFSELRKLFTSRAPPQPKHNVNPMRRLTSLSRSNSRNVAMDLPRKGFHAPNLREGPLTASSSIQAPQPTPPQASRTASRRRPPPLVPPNIATHRKCDSTSSLDDTLSRNTESNPFFWSDVTRSARGRFEQISRYDSPSPTSDESLEVDYAESDDSLRTRLTGERGRTAGVGALHRWGSQRSSSTSTHFDAYVPPPDCKRPQHRHDRYGQYHAGSSSHHSAISGGSMEHQYAPSPNTIQYDGTRRNPLRGSNNSISFNLKKALI</sequence>
<dbReference type="Proteomes" id="UP000317494">
    <property type="component" value="Unassembled WGS sequence"/>
</dbReference>
<organism evidence="3 4">
    <name type="scientific">Synchytrium endobioticum</name>
    <dbReference type="NCBI Taxonomy" id="286115"/>
    <lineage>
        <taxon>Eukaryota</taxon>
        <taxon>Fungi</taxon>
        <taxon>Fungi incertae sedis</taxon>
        <taxon>Chytridiomycota</taxon>
        <taxon>Chytridiomycota incertae sedis</taxon>
        <taxon>Chytridiomycetes</taxon>
        <taxon>Synchytriales</taxon>
        <taxon>Synchytriaceae</taxon>
        <taxon>Synchytrium</taxon>
    </lineage>
</organism>
<feature type="region of interest" description="Disordered" evidence="1">
    <location>
        <begin position="179"/>
        <end position="364"/>
    </location>
</feature>
<feature type="compositionally biased region" description="Low complexity" evidence="1">
    <location>
        <begin position="461"/>
        <end position="475"/>
    </location>
</feature>
<feature type="signal peptide" evidence="2">
    <location>
        <begin position="1"/>
        <end position="19"/>
    </location>
</feature>
<feature type="chain" id="PRO_5021258494" evidence="2">
    <location>
        <begin position="20"/>
        <end position="513"/>
    </location>
</feature>
<proteinExistence type="predicted"/>
<dbReference type="VEuPathDB" id="FungiDB:SeMB42_g02530"/>
<dbReference type="EMBL" id="QEAN01000079">
    <property type="protein sequence ID" value="TPX49660.1"/>
    <property type="molecule type" value="Genomic_DNA"/>
</dbReference>
<feature type="region of interest" description="Disordered" evidence="1">
    <location>
        <begin position="94"/>
        <end position="143"/>
    </location>
</feature>
<feature type="compositionally biased region" description="Polar residues" evidence="1">
    <location>
        <begin position="428"/>
        <end position="437"/>
    </location>
</feature>
<feature type="region of interest" description="Disordered" evidence="1">
    <location>
        <begin position="458"/>
        <end position="504"/>
    </location>
</feature>
<feature type="compositionally biased region" description="Low complexity" evidence="1">
    <location>
        <begin position="275"/>
        <end position="287"/>
    </location>
</feature>
<evidence type="ECO:0000256" key="2">
    <source>
        <dbReference type="SAM" id="SignalP"/>
    </source>
</evidence>
<evidence type="ECO:0000313" key="3">
    <source>
        <dbReference type="EMBL" id="TPX49660.1"/>
    </source>
</evidence>
<evidence type="ECO:0000313" key="4">
    <source>
        <dbReference type="Proteomes" id="UP000317494"/>
    </source>
</evidence>
<comment type="caution">
    <text evidence="3">The sequence shown here is derived from an EMBL/GenBank/DDBJ whole genome shotgun (WGS) entry which is preliminary data.</text>
</comment>
<reference evidence="3 4" key="1">
    <citation type="journal article" date="2019" name="Sci. Rep.">
        <title>Comparative genomics of chytrid fungi reveal insights into the obligate biotrophic and pathogenic lifestyle of Synchytrium endobioticum.</title>
        <authorList>
            <person name="van de Vossenberg B.T.L.H."/>
            <person name="Warris S."/>
            <person name="Nguyen H.D.T."/>
            <person name="van Gent-Pelzer M.P.E."/>
            <person name="Joly D.L."/>
            <person name="van de Geest H.C."/>
            <person name="Bonants P.J.M."/>
            <person name="Smith D.S."/>
            <person name="Levesque C.A."/>
            <person name="van der Lee T.A.J."/>
        </authorList>
    </citation>
    <scope>NUCLEOTIDE SEQUENCE [LARGE SCALE GENOMIC DNA]</scope>
    <source>
        <strain evidence="3 4">MB42</strain>
    </source>
</reference>
<accession>A0A507DFQ0</accession>